<dbReference type="EMBL" id="WOWS01000003">
    <property type="protein sequence ID" value="MUU78796.1"/>
    <property type="molecule type" value="Genomic_DNA"/>
</dbReference>
<name>A0A6L6UB78_9FLAO</name>
<gene>
    <name evidence="1" type="ORF">GN138_10100</name>
</gene>
<protein>
    <submittedName>
        <fullName evidence="1">Uncharacterized protein</fullName>
    </submittedName>
</protein>
<keyword evidence="2" id="KW-1185">Reference proteome</keyword>
<sequence>MISSILILFKFWVGIYSDDEFGELYIFIKHKPIYKTYFYSPRGMSDLQLIEMPKDKQREQLLFDEFILDN</sequence>
<reference evidence="1 2" key="1">
    <citation type="submission" date="2019-12" db="EMBL/GenBank/DDBJ databases">
        <authorList>
            <person name="Li J."/>
        </authorList>
    </citation>
    <scope>NUCLEOTIDE SEQUENCE [LARGE SCALE GENOMIC DNA]</scope>
    <source>
        <strain evidence="1 2">HL2-2</strain>
    </source>
</reference>
<evidence type="ECO:0000313" key="1">
    <source>
        <dbReference type="EMBL" id="MUU78796.1"/>
    </source>
</evidence>
<dbReference type="AlphaFoldDB" id="A0A6L6UB78"/>
<comment type="caution">
    <text evidence="1">The sequence shown here is derived from an EMBL/GenBank/DDBJ whole genome shotgun (WGS) entry which is preliminary data.</text>
</comment>
<proteinExistence type="predicted"/>
<dbReference type="Proteomes" id="UP000478208">
    <property type="component" value="Unassembled WGS sequence"/>
</dbReference>
<organism evidence="1 2">
    <name type="scientific">Winogradskyella endarachnes</name>
    <dbReference type="NCBI Taxonomy" id="2681965"/>
    <lineage>
        <taxon>Bacteria</taxon>
        <taxon>Pseudomonadati</taxon>
        <taxon>Bacteroidota</taxon>
        <taxon>Flavobacteriia</taxon>
        <taxon>Flavobacteriales</taxon>
        <taxon>Flavobacteriaceae</taxon>
        <taxon>Winogradskyella</taxon>
    </lineage>
</organism>
<dbReference type="RefSeq" id="WP_157363705.1">
    <property type="nucleotide sequence ID" value="NZ_WOWS01000003.1"/>
</dbReference>
<accession>A0A6L6UB78</accession>
<evidence type="ECO:0000313" key="2">
    <source>
        <dbReference type="Proteomes" id="UP000478208"/>
    </source>
</evidence>